<organism evidence="1 2">
    <name type="scientific">Phlebia brevispora</name>
    <dbReference type="NCBI Taxonomy" id="194682"/>
    <lineage>
        <taxon>Eukaryota</taxon>
        <taxon>Fungi</taxon>
        <taxon>Dikarya</taxon>
        <taxon>Basidiomycota</taxon>
        <taxon>Agaricomycotina</taxon>
        <taxon>Agaricomycetes</taxon>
        <taxon>Polyporales</taxon>
        <taxon>Meruliaceae</taxon>
        <taxon>Phlebia</taxon>
    </lineage>
</organism>
<dbReference type="EMBL" id="JANHOG010000101">
    <property type="protein sequence ID" value="KAJ3558246.1"/>
    <property type="molecule type" value="Genomic_DNA"/>
</dbReference>
<name>A0ACC1TCR8_9APHY</name>
<accession>A0ACC1TCR8</accession>
<reference evidence="1" key="1">
    <citation type="submission" date="2022-07" db="EMBL/GenBank/DDBJ databases">
        <title>Genome Sequence of Phlebia brevispora.</title>
        <authorList>
            <person name="Buettner E."/>
        </authorList>
    </citation>
    <scope>NUCLEOTIDE SEQUENCE</scope>
    <source>
        <strain evidence="1">MPL23</strain>
    </source>
</reference>
<keyword evidence="2" id="KW-1185">Reference proteome</keyword>
<evidence type="ECO:0000313" key="2">
    <source>
        <dbReference type="Proteomes" id="UP001148662"/>
    </source>
</evidence>
<gene>
    <name evidence="1" type="ORF">NM688_g1043</name>
</gene>
<dbReference type="Proteomes" id="UP001148662">
    <property type="component" value="Unassembled WGS sequence"/>
</dbReference>
<proteinExistence type="predicted"/>
<sequence length="600" mass="64385">MFVLCILLHLIIVGTHVALIVVDFKHQQFLANETLATDLIFLAVVMGSSAVVKTFLVVVLTFTQGLALKRNYHVRQSLTALHEKSSAWLGLGPSLTVMWRQRRHRAARLGAFLILGYLATMFALGITDAALLTVGYADVNDPILAHTTAYLSEVQTGDLEEAFPIVNILPVWDYVLTLGFDDSTVYDIPNLGGKGDASVDAIVFSVDCSAIPALSQSGSPTTMTVNGNRLVGFPVHVGSDLQDIVITPAPRSLRVLSPQPVNIQETGLPPTLFVVSTTVQIVDDGNSALSVVDINPSVQGNASGCGNNPCAPVSSVQVVACNVQASNTTVKIEADEGDLEVSSGSQDVSWHSWSLPNAPSQPFLQPVGDFGSLSPLSDSVQTYSTTLNGSVVISTYNATMLEDSLMDWLSYYDTAPTLSLGMLNYALQQALAAVYWRASFRLAARATGGPNAGNIRFQVQINKYTPWIGLGLSTVLLLLAVILTRQPMRSPPELDAIGSPGVLQLAWLMGKAEHLPRDLNEKVSNPILEDLLKAGKDLEVTMREHIEIGCTDRPHSGAMSGLSDLGPDELDDKPSVHKEGEVHAADDDQKQDAEKARDIA</sequence>
<comment type="caution">
    <text evidence="1">The sequence shown here is derived from an EMBL/GenBank/DDBJ whole genome shotgun (WGS) entry which is preliminary data.</text>
</comment>
<protein>
    <submittedName>
        <fullName evidence="1">Uncharacterized protein</fullName>
    </submittedName>
</protein>
<evidence type="ECO:0000313" key="1">
    <source>
        <dbReference type="EMBL" id="KAJ3558246.1"/>
    </source>
</evidence>